<evidence type="ECO:0000256" key="4">
    <source>
        <dbReference type="ARBA" id="ARBA00022827"/>
    </source>
</evidence>
<evidence type="ECO:0000256" key="5">
    <source>
        <dbReference type="ARBA" id="ARBA00023002"/>
    </source>
</evidence>
<evidence type="ECO:0000256" key="6">
    <source>
        <dbReference type="ARBA" id="ARBA00023284"/>
    </source>
</evidence>
<dbReference type="Pfam" id="PF07992">
    <property type="entry name" value="Pyr_redox_2"/>
    <property type="match status" value="1"/>
</dbReference>
<keyword evidence="5" id="KW-0560">Oxidoreductase</keyword>
<dbReference type="Pfam" id="PF02852">
    <property type="entry name" value="Pyr_redox_dim"/>
    <property type="match status" value="1"/>
</dbReference>
<dbReference type="eggNOG" id="COG0607">
    <property type="taxonomic scope" value="Bacteria"/>
</dbReference>
<dbReference type="PATRIC" id="fig|1121405.3.peg.631"/>
<dbReference type="CDD" id="cd00158">
    <property type="entry name" value="RHOD"/>
    <property type="match status" value="1"/>
</dbReference>
<dbReference type="SUPFAM" id="SSF51905">
    <property type="entry name" value="FAD/NAD(P)-binding domain"/>
    <property type="match status" value="2"/>
</dbReference>
<dbReference type="SUPFAM" id="SSF55424">
    <property type="entry name" value="FAD/NAD-linked reductases, dimerisation (C-terminal) domain"/>
    <property type="match status" value="1"/>
</dbReference>
<dbReference type="InterPro" id="IPR023753">
    <property type="entry name" value="FAD/NAD-binding_dom"/>
</dbReference>
<reference evidence="8 9" key="1">
    <citation type="journal article" date="2013" name="Genome Announc.">
        <title>Draft genome sequences for three mercury-methylating, sulfate-reducing bacteria.</title>
        <authorList>
            <person name="Brown S.D."/>
            <person name="Hurt R.A.Jr."/>
            <person name="Gilmour C.C."/>
            <person name="Elias D.A."/>
        </authorList>
    </citation>
    <scope>NUCLEOTIDE SEQUENCE [LARGE SCALE GENOMIC DNA]</scope>
    <source>
        <strain evidence="8 9">DSM 2059</strain>
    </source>
</reference>
<name>S7U2V5_DESML</name>
<comment type="cofactor">
    <cofactor evidence="1">
        <name>FAD</name>
        <dbReference type="ChEBI" id="CHEBI:57692"/>
    </cofactor>
</comment>
<keyword evidence="9" id="KW-1185">Reference proteome</keyword>
<dbReference type="SUPFAM" id="SSF52821">
    <property type="entry name" value="Rhodanese/Cell cycle control phosphatase"/>
    <property type="match status" value="1"/>
</dbReference>
<dbReference type="InterPro" id="IPR036873">
    <property type="entry name" value="Rhodanese-like_dom_sf"/>
</dbReference>
<dbReference type="Gene3D" id="3.40.250.10">
    <property type="entry name" value="Rhodanese-like domain"/>
    <property type="match status" value="1"/>
</dbReference>
<keyword evidence="4" id="KW-0274">FAD</keyword>
<evidence type="ECO:0000313" key="9">
    <source>
        <dbReference type="Proteomes" id="UP000014977"/>
    </source>
</evidence>
<proteinExistence type="inferred from homology"/>
<dbReference type="AlphaFoldDB" id="S7U2V5"/>
<comment type="similarity">
    <text evidence="2">Belongs to the class-III pyridine nucleotide-disulfide oxidoreductase family.</text>
</comment>
<dbReference type="eggNOG" id="COG0446">
    <property type="taxonomic scope" value="Bacteria"/>
</dbReference>
<evidence type="ECO:0000259" key="7">
    <source>
        <dbReference type="PROSITE" id="PS50206"/>
    </source>
</evidence>
<dbReference type="InterPro" id="IPR016156">
    <property type="entry name" value="FAD/NAD-linked_Rdtase_dimer_sf"/>
</dbReference>
<comment type="caution">
    <text evidence="8">The sequence shown here is derived from an EMBL/GenBank/DDBJ whole genome shotgun (WGS) entry which is preliminary data.</text>
</comment>
<evidence type="ECO:0000256" key="3">
    <source>
        <dbReference type="ARBA" id="ARBA00022630"/>
    </source>
</evidence>
<dbReference type="PANTHER" id="PTHR43429:SF1">
    <property type="entry name" value="NAD(P)H SULFUR OXIDOREDUCTASE (COA-DEPENDENT)"/>
    <property type="match status" value="1"/>
</dbReference>
<protein>
    <submittedName>
        <fullName evidence="8">FAD-dependent pyridine nucleotide-disulfide oxidoreductase</fullName>
    </submittedName>
</protein>
<dbReference type="Gene3D" id="3.50.50.60">
    <property type="entry name" value="FAD/NAD(P)-binding domain"/>
    <property type="match status" value="2"/>
</dbReference>
<dbReference type="SMART" id="SM00450">
    <property type="entry name" value="RHOD"/>
    <property type="match status" value="1"/>
</dbReference>
<dbReference type="InterPro" id="IPR004099">
    <property type="entry name" value="Pyr_nucl-diS_OxRdtase_dimer"/>
</dbReference>
<keyword evidence="3" id="KW-0285">Flavoprotein</keyword>
<evidence type="ECO:0000256" key="1">
    <source>
        <dbReference type="ARBA" id="ARBA00001974"/>
    </source>
</evidence>
<evidence type="ECO:0000313" key="8">
    <source>
        <dbReference type="EMBL" id="EPR43300.1"/>
    </source>
</evidence>
<dbReference type="PANTHER" id="PTHR43429">
    <property type="entry name" value="PYRIDINE NUCLEOTIDE-DISULFIDE OXIDOREDUCTASE DOMAIN-CONTAINING"/>
    <property type="match status" value="1"/>
</dbReference>
<dbReference type="RefSeq" id="WP_020875673.1">
    <property type="nucleotide sequence ID" value="NZ_ATHJ01000057.1"/>
</dbReference>
<dbReference type="InterPro" id="IPR050260">
    <property type="entry name" value="FAD-bd_OxRdtase"/>
</dbReference>
<evidence type="ECO:0000256" key="2">
    <source>
        <dbReference type="ARBA" id="ARBA00009130"/>
    </source>
</evidence>
<dbReference type="InterPro" id="IPR001763">
    <property type="entry name" value="Rhodanese-like_dom"/>
</dbReference>
<sequence>MSNLRVLIIGGVACGPKTASRLKRLCPDADITMIERDRLISYGACGLPYYVEGEFLNINALTHTQVGLPRTAEFFEKTKGFKVLARTEAIRINRSRKTVTVKALDTGVESDLPYDKLVIAAGGSAFRPPIPGIDLKNVWFMTHPEHARTLVEEIAAQGLKNAVMVGAGFIGMEMAEALMYKDMNVTMVEMFDHVLPGVMDRDLAAYVQLHLEDNDVDLALGERVVGLEGDGDGKVTAVKTDQRSISADCVVVAVGTRPNDELAREAGLFCDRGILINNNCQTSDPDIYAGGDCVLNRFINKTVAPPMYVPLGSTANKHGRTIANHIAGQQTPFPGINGTGVVKVFDYTVGRTGLTEAMAKKLGIAYESIVWGGPDRPHYMKNARYFLIKMLASKRDRKVLGVQVAGAGDGAKRLDVAAGTLYYGGTVEDLADIDLAYAPPFGPPIDPIAVCAHVLSNKMDGIARSISVYDAKERMDQGDVLLLDVREPDENKMLKMAYDKVVHIPLGSLRERLNELPRDKDIITFCKISLRGYEAQRILQAAGFDRVWFMEGGHEAWPFELDYLGM</sequence>
<dbReference type="Proteomes" id="UP000014977">
    <property type="component" value="Unassembled WGS sequence"/>
</dbReference>
<dbReference type="PROSITE" id="PS50206">
    <property type="entry name" value="RHODANESE_3"/>
    <property type="match status" value="1"/>
</dbReference>
<dbReference type="STRING" id="897.B2D07_08635"/>
<accession>S7U2V5</accession>
<dbReference type="InterPro" id="IPR036188">
    <property type="entry name" value="FAD/NAD-bd_sf"/>
</dbReference>
<organism evidence="8 9">
    <name type="scientific">Desulfococcus multivorans DSM 2059</name>
    <dbReference type="NCBI Taxonomy" id="1121405"/>
    <lineage>
        <taxon>Bacteria</taxon>
        <taxon>Pseudomonadati</taxon>
        <taxon>Thermodesulfobacteriota</taxon>
        <taxon>Desulfobacteria</taxon>
        <taxon>Desulfobacterales</taxon>
        <taxon>Desulfococcaceae</taxon>
        <taxon>Desulfococcus</taxon>
    </lineage>
</organism>
<dbReference type="Pfam" id="PF00581">
    <property type="entry name" value="Rhodanese"/>
    <property type="match status" value="1"/>
</dbReference>
<keyword evidence="6" id="KW-0676">Redox-active center</keyword>
<gene>
    <name evidence="8" type="ORF">dsmv_1326</name>
</gene>
<dbReference type="EMBL" id="ATHJ01000057">
    <property type="protein sequence ID" value="EPR43300.1"/>
    <property type="molecule type" value="Genomic_DNA"/>
</dbReference>
<dbReference type="PRINTS" id="PR00368">
    <property type="entry name" value="FADPNR"/>
</dbReference>
<feature type="domain" description="Rhodanese" evidence="7">
    <location>
        <begin position="476"/>
        <end position="563"/>
    </location>
</feature>
<dbReference type="GO" id="GO:0016491">
    <property type="term" value="F:oxidoreductase activity"/>
    <property type="evidence" value="ECO:0007669"/>
    <property type="project" value="UniProtKB-KW"/>
</dbReference>